<name>A0A238GZL6_9BURK</name>
<dbReference type="AlphaFoldDB" id="A0A238GZL6"/>
<gene>
    <name evidence="1" type="ORF">BSIN_1701</name>
</gene>
<dbReference type="EMBL" id="FXAN01000025">
    <property type="protein sequence ID" value="SMF98416.1"/>
    <property type="molecule type" value="Genomic_DNA"/>
</dbReference>
<evidence type="ECO:0000313" key="1">
    <source>
        <dbReference type="EMBL" id="SMF98416.1"/>
    </source>
</evidence>
<organism evidence="1 2">
    <name type="scientific">Burkholderia singularis</name>
    <dbReference type="NCBI Taxonomy" id="1503053"/>
    <lineage>
        <taxon>Bacteria</taxon>
        <taxon>Pseudomonadati</taxon>
        <taxon>Pseudomonadota</taxon>
        <taxon>Betaproteobacteria</taxon>
        <taxon>Burkholderiales</taxon>
        <taxon>Burkholderiaceae</taxon>
        <taxon>Burkholderia</taxon>
        <taxon>pseudomallei group</taxon>
    </lineage>
</organism>
<accession>A0A238GZL6</accession>
<reference evidence="1 2" key="1">
    <citation type="submission" date="2017-04" db="EMBL/GenBank/DDBJ databases">
        <authorList>
            <person name="Afonso C.L."/>
            <person name="Miller P.J."/>
            <person name="Scott M.A."/>
            <person name="Spackman E."/>
            <person name="Goraichik I."/>
            <person name="Dimitrov K.M."/>
            <person name="Suarez D.L."/>
            <person name="Swayne D.E."/>
        </authorList>
    </citation>
    <scope>NUCLEOTIDE SEQUENCE [LARGE SCALE GENOMIC DNA]</scope>
    <source>
        <strain evidence="1">LMG 28154</strain>
    </source>
</reference>
<dbReference type="Proteomes" id="UP000198460">
    <property type="component" value="Unassembled WGS sequence"/>
</dbReference>
<protein>
    <submittedName>
        <fullName evidence="1">Uncharacterized protein</fullName>
    </submittedName>
</protein>
<sequence length="38" mass="3781">MGAWANGKAAHAPGALPRAFLAPPAIDADAVHPDNAAF</sequence>
<evidence type="ECO:0000313" key="2">
    <source>
        <dbReference type="Proteomes" id="UP000198460"/>
    </source>
</evidence>
<proteinExistence type="predicted"/>